<dbReference type="PANTHER" id="PTHR43197">
    <property type="entry name" value="UTP--GLUCOSE-1-PHOSPHATE URIDYLYLTRANSFERASE"/>
    <property type="match status" value="1"/>
</dbReference>
<evidence type="ECO:0000313" key="12">
    <source>
        <dbReference type="EMBL" id="ATW71193.1"/>
    </source>
</evidence>
<dbReference type="GO" id="GO:0003983">
    <property type="term" value="F:UTP:glucose-1-phosphate uridylyltransferase activity"/>
    <property type="evidence" value="ECO:0007669"/>
    <property type="project" value="UniProtKB-EC"/>
</dbReference>
<organism evidence="12 13">
    <name type="scientific">Faucicola osloensis</name>
    <name type="common">Moraxella osloensis</name>
    <dbReference type="NCBI Taxonomy" id="34062"/>
    <lineage>
        <taxon>Bacteria</taxon>
        <taxon>Pseudomonadati</taxon>
        <taxon>Pseudomonadota</taxon>
        <taxon>Gammaproteobacteria</taxon>
        <taxon>Moraxellales</taxon>
        <taxon>Moraxellaceae</taxon>
        <taxon>Faucicola</taxon>
    </lineage>
</organism>
<dbReference type="SUPFAM" id="SSF53448">
    <property type="entry name" value="Nucleotide-diphospho-sugar transferases"/>
    <property type="match status" value="1"/>
</dbReference>
<evidence type="ECO:0000313" key="13">
    <source>
        <dbReference type="Proteomes" id="UP000229340"/>
    </source>
</evidence>
<evidence type="ECO:0000256" key="9">
    <source>
        <dbReference type="ARBA" id="ARBA00037294"/>
    </source>
</evidence>
<name>A0A2I5HRR8_FAUOS</name>
<evidence type="ECO:0000256" key="6">
    <source>
        <dbReference type="ARBA" id="ARBA00031455"/>
    </source>
</evidence>
<dbReference type="InterPro" id="IPR005771">
    <property type="entry name" value="GalU_uridylyltTrfase_bac/arc"/>
</dbReference>
<evidence type="ECO:0000256" key="1">
    <source>
        <dbReference type="ARBA" id="ARBA00006890"/>
    </source>
</evidence>
<feature type="domain" description="Nucleotidyl transferase" evidence="11">
    <location>
        <begin position="8"/>
        <end position="278"/>
    </location>
</feature>
<dbReference type="Pfam" id="PF00483">
    <property type="entry name" value="NTP_transferase"/>
    <property type="match status" value="1"/>
</dbReference>
<evidence type="ECO:0000256" key="4">
    <source>
        <dbReference type="ARBA" id="ARBA00022679"/>
    </source>
</evidence>
<gene>
    <name evidence="12" type="ORF">NP7_12740</name>
</gene>
<dbReference type="CDD" id="cd02541">
    <property type="entry name" value="UGPase_prokaryotic"/>
    <property type="match status" value="1"/>
</dbReference>
<evidence type="ECO:0000256" key="2">
    <source>
        <dbReference type="ARBA" id="ARBA00012415"/>
    </source>
</evidence>
<protein>
    <recommendedName>
        <fullName evidence="3">UTP--glucose-1-phosphate uridylyltransferase</fullName>
        <ecNumber evidence="2">2.7.7.9</ecNumber>
    </recommendedName>
    <alternativeName>
        <fullName evidence="6">Alpha-D-glucosyl-1-phosphate uridylyltransferase</fullName>
    </alternativeName>
    <alternativeName>
        <fullName evidence="7">UDP-glucose pyrophosphorylase</fullName>
    </alternativeName>
    <alternativeName>
        <fullName evidence="8">Uridine diphosphoglucose pyrophosphorylase</fullName>
    </alternativeName>
</protein>
<dbReference type="EC" id="2.7.7.9" evidence="2"/>
<comment type="function">
    <text evidence="9">May play a role in stationary phase survival.</text>
</comment>
<dbReference type="Gene3D" id="3.90.550.10">
    <property type="entry name" value="Spore Coat Polysaccharide Biosynthesis Protein SpsA, Chain A"/>
    <property type="match status" value="1"/>
</dbReference>
<keyword evidence="4 12" id="KW-0808">Transferase</keyword>
<dbReference type="InterPro" id="IPR029044">
    <property type="entry name" value="Nucleotide-diphossugar_trans"/>
</dbReference>
<reference evidence="13" key="1">
    <citation type="submission" date="2017-11" db="EMBL/GenBank/DDBJ databases">
        <title>Complete genome sequence of Moraxella osloensis NP7 isolated from human skin.</title>
        <authorList>
            <person name="Lee K."/>
            <person name="Lim J.Y."/>
            <person name="Hwang I."/>
        </authorList>
    </citation>
    <scope>NUCLEOTIDE SEQUENCE [LARGE SCALE GENOMIC DNA]</scope>
    <source>
        <strain evidence="13">NP7</strain>
    </source>
</reference>
<comment type="similarity">
    <text evidence="1">Belongs to the UDPGP type 2 family.</text>
</comment>
<dbReference type="InterPro" id="IPR005835">
    <property type="entry name" value="NTP_transferase_dom"/>
</dbReference>
<dbReference type="STRING" id="34062.AXE82_05600"/>
<sequence length="295" mass="31719">MSTKITHAVIPVAGFGTRMLPLSKAVPKELLPLGNKPAIQYVVEEAIAAGLTNIVLVNHAQKTAIENYFDINSELDTQLRGKGKAALADSLNWLPAGVTVTSVRQGKPLGLGHAVLQARAIVGDEPFAVLLPDVILNPYNTDYTQQNLAYMLQQFAKQQHSQILVDPVKESDISKYGIAKLARTQMVAKSEKNQSFAVTGFVEKPKAEDAPSNLAVVGRYVFNNAIFDYLANTQPSVGGEIQLTDAIDALISTQGVDVVSMVGNSFDAGDMNSYLQAVGYFATQLGIEAFQHTAN</sequence>
<evidence type="ECO:0000256" key="10">
    <source>
        <dbReference type="ARBA" id="ARBA00048128"/>
    </source>
</evidence>
<accession>A0A2I5HRR8</accession>
<dbReference type="Proteomes" id="UP000229340">
    <property type="component" value="Chromosome"/>
</dbReference>
<dbReference type="EMBL" id="CP024443">
    <property type="protein sequence ID" value="ATW71193.1"/>
    <property type="molecule type" value="Genomic_DNA"/>
</dbReference>
<evidence type="ECO:0000256" key="7">
    <source>
        <dbReference type="ARBA" id="ARBA00031959"/>
    </source>
</evidence>
<evidence type="ECO:0000256" key="5">
    <source>
        <dbReference type="ARBA" id="ARBA00022695"/>
    </source>
</evidence>
<dbReference type="AlphaFoldDB" id="A0A2I5HRR8"/>
<dbReference type="GO" id="GO:0006011">
    <property type="term" value="P:UDP-alpha-D-glucose metabolic process"/>
    <property type="evidence" value="ECO:0007669"/>
    <property type="project" value="InterPro"/>
</dbReference>
<dbReference type="PANTHER" id="PTHR43197:SF1">
    <property type="entry name" value="UTP--GLUCOSE-1-PHOSPHATE URIDYLYLTRANSFERASE"/>
    <property type="match status" value="1"/>
</dbReference>
<evidence type="ECO:0000259" key="11">
    <source>
        <dbReference type="Pfam" id="PF00483"/>
    </source>
</evidence>
<keyword evidence="5 12" id="KW-0548">Nucleotidyltransferase</keyword>
<comment type="catalytic activity">
    <reaction evidence="10">
        <text>alpha-D-glucose 1-phosphate + UTP + H(+) = UDP-alpha-D-glucose + diphosphate</text>
        <dbReference type="Rhea" id="RHEA:19889"/>
        <dbReference type="ChEBI" id="CHEBI:15378"/>
        <dbReference type="ChEBI" id="CHEBI:33019"/>
        <dbReference type="ChEBI" id="CHEBI:46398"/>
        <dbReference type="ChEBI" id="CHEBI:58601"/>
        <dbReference type="ChEBI" id="CHEBI:58885"/>
        <dbReference type="EC" id="2.7.7.9"/>
    </reaction>
</comment>
<evidence type="ECO:0000256" key="3">
    <source>
        <dbReference type="ARBA" id="ARBA00019048"/>
    </source>
</evidence>
<evidence type="ECO:0000256" key="8">
    <source>
        <dbReference type="ARBA" id="ARBA00032341"/>
    </source>
</evidence>
<dbReference type="RefSeq" id="WP_100270596.1">
    <property type="nucleotide sequence ID" value="NZ_CP024443.1"/>
</dbReference>
<proteinExistence type="inferred from homology"/>